<sequence length="99" mass="11289">MTSRDRFNSDAVDAILKSNPQFVKDNIETYLVLSARYEEGKGSIKALMGKDPFMSIDECNLLVPYIEKYILKSEIKKITAPPDDKPLISSWDEMDNVDK</sequence>
<reference evidence="2 3" key="1">
    <citation type="submission" date="2016-07" db="EMBL/GenBank/DDBJ databases">
        <authorList>
            <person name="Yuval B."/>
        </authorList>
    </citation>
    <scope>NUCLEOTIDE SEQUENCE [LARGE SCALE GENOMIC DNA]</scope>
    <source>
        <strain evidence="2 3">IL</strain>
    </source>
</reference>
<organism evidence="2 3">
    <name type="scientific">Candidatus Erwinia dacicola</name>
    <dbReference type="NCBI Taxonomy" id="252393"/>
    <lineage>
        <taxon>Bacteria</taxon>
        <taxon>Pseudomonadati</taxon>
        <taxon>Pseudomonadota</taxon>
        <taxon>Gammaproteobacteria</taxon>
        <taxon>Enterobacterales</taxon>
        <taxon>Erwiniaceae</taxon>
        <taxon>Erwinia</taxon>
    </lineage>
</organism>
<dbReference type="AlphaFoldDB" id="A0A1E7Z0H3"/>
<feature type="region of interest" description="Disordered" evidence="1">
    <location>
        <begin position="80"/>
        <end position="99"/>
    </location>
</feature>
<gene>
    <name evidence="2" type="ORF">BBW68_10820</name>
</gene>
<evidence type="ECO:0000256" key="1">
    <source>
        <dbReference type="SAM" id="MobiDB-lite"/>
    </source>
</evidence>
<dbReference type="Proteomes" id="UP000243534">
    <property type="component" value="Unassembled WGS sequence"/>
</dbReference>
<comment type="caution">
    <text evidence="2">The sequence shown here is derived from an EMBL/GenBank/DDBJ whole genome shotgun (WGS) entry which is preliminary data.</text>
</comment>
<accession>A0A1E7Z0H3</accession>
<proteinExistence type="predicted"/>
<evidence type="ECO:0000313" key="2">
    <source>
        <dbReference type="EMBL" id="OFC62105.1"/>
    </source>
</evidence>
<name>A0A1E7Z0H3_9GAMM</name>
<evidence type="ECO:0000313" key="3">
    <source>
        <dbReference type="Proteomes" id="UP000243534"/>
    </source>
</evidence>
<dbReference type="EMBL" id="MAYS01000296">
    <property type="protein sequence ID" value="OFC62105.1"/>
    <property type="molecule type" value="Genomic_DNA"/>
</dbReference>
<protein>
    <submittedName>
        <fullName evidence="2">Uncharacterized protein</fullName>
    </submittedName>
</protein>
<dbReference type="RefSeq" id="WP_070135030.1">
    <property type="nucleotide sequence ID" value="NZ_MAYS01000296.1"/>
</dbReference>